<evidence type="ECO:0000256" key="2">
    <source>
        <dbReference type="ARBA" id="ARBA00022801"/>
    </source>
</evidence>
<sequence length="314" mass="33488">MPTHSISKEVAPSDDVAFANDVIRAAFAADTFSLGAHWIYDLEEIGKLYPEGLSDLDAPRSKYHPGKSAGDFTHHGDQSLALLESLAKRGEWSVDFWAEDFAAYWASDPQSYLDGAARDTLENLKQGKREPSGSEDLAGVSRIAPLFALIARSPLEEQVSAARSIVGVTHGDTAVADAAEFFVRAIAALRRGAGYEEAFEAAIEEGTYSVDLSEYVSAARSAIGGELNAVATSLGQSCSTSKGFPLTVWLALSYGDDPVRLLEQNALAGGDNSARGMILGMLLAARGEFSKLPVAWTNQQTAKVRIDSALSRLA</sequence>
<dbReference type="AlphaFoldDB" id="A0A934S701"/>
<keyword evidence="3" id="KW-0460">Magnesium</keyword>
<evidence type="ECO:0000313" key="5">
    <source>
        <dbReference type="Proteomes" id="UP000617628"/>
    </source>
</evidence>
<keyword evidence="3" id="KW-0479">Metal-binding</keyword>
<dbReference type="RefSeq" id="WP_200359589.1">
    <property type="nucleotide sequence ID" value="NZ_JAENIL010000095.1"/>
</dbReference>
<dbReference type="GO" id="GO:0016787">
    <property type="term" value="F:hydrolase activity"/>
    <property type="evidence" value="ECO:0007669"/>
    <property type="project" value="UniProtKB-KW"/>
</dbReference>
<dbReference type="Gene3D" id="1.10.4080.10">
    <property type="entry name" value="ADP-ribosylation/Crystallin J1"/>
    <property type="match status" value="1"/>
</dbReference>
<evidence type="ECO:0000313" key="4">
    <source>
        <dbReference type="EMBL" id="MBK1880524.1"/>
    </source>
</evidence>
<keyword evidence="5" id="KW-1185">Reference proteome</keyword>
<evidence type="ECO:0000256" key="1">
    <source>
        <dbReference type="ARBA" id="ARBA00010702"/>
    </source>
</evidence>
<evidence type="ECO:0000256" key="3">
    <source>
        <dbReference type="PIRSR" id="PIRSR605502-1"/>
    </source>
</evidence>
<protein>
    <submittedName>
        <fullName evidence="4">ADP-ribosylglycohydrolase family protein</fullName>
    </submittedName>
</protein>
<dbReference type="InterPro" id="IPR036705">
    <property type="entry name" value="Ribosyl_crysJ1_sf"/>
</dbReference>
<dbReference type="InterPro" id="IPR005502">
    <property type="entry name" value="Ribosyl_crysJ1"/>
</dbReference>
<proteinExistence type="inferred from homology"/>
<dbReference type="GO" id="GO:0046872">
    <property type="term" value="F:metal ion binding"/>
    <property type="evidence" value="ECO:0007669"/>
    <property type="project" value="UniProtKB-KW"/>
</dbReference>
<dbReference type="Pfam" id="PF03747">
    <property type="entry name" value="ADP_ribosyl_GH"/>
    <property type="match status" value="1"/>
</dbReference>
<name>A0A934S701_9BACT</name>
<comment type="caution">
    <text evidence="4">The sequence shown here is derived from an EMBL/GenBank/DDBJ whole genome shotgun (WGS) entry which is preliminary data.</text>
</comment>
<dbReference type="InterPro" id="IPR050792">
    <property type="entry name" value="ADP-ribosylglycohydrolase"/>
</dbReference>
<keyword evidence="2" id="KW-0378">Hydrolase</keyword>
<organism evidence="4 5">
    <name type="scientific">Pelagicoccus mobilis</name>
    <dbReference type="NCBI Taxonomy" id="415221"/>
    <lineage>
        <taxon>Bacteria</taxon>
        <taxon>Pseudomonadati</taxon>
        <taxon>Verrucomicrobiota</taxon>
        <taxon>Opitutia</taxon>
        <taxon>Puniceicoccales</taxon>
        <taxon>Pelagicoccaceae</taxon>
        <taxon>Pelagicoccus</taxon>
    </lineage>
</organism>
<comment type="cofactor">
    <cofactor evidence="3">
        <name>Mg(2+)</name>
        <dbReference type="ChEBI" id="CHEBI:18420"/>
    </cofactor>
    <text evidence="3">Binds 2 magnesium ions per subunit.</text>
</comment>
<gene>
    <name evidence="4" type="ORF">JIN87_26800</name>
</gene>
<feature type="binding site" evidence="3">
    <location>
        <position position="271"/>
    </location>
    <ligand>
        <name>Mg(2+)</name>
        <dbReference type="ChEBI" id="CHEBI:18420"/>
        <label>1</label>
    </ligand>
</feature>
<dbReference type="EMBL" id="JAENIL010000095">
    <property type="protein sequence ID" value="MBK1880524.1"/>
    <property type="molecule type" value="Genomic_DNA"/>
</dbReference>
<dbReference type="PANTHER" id="PTHR16222:SF24">
    <property type="entry name" value="ADP-RIBOSYLHYDROLASE ARH3"/>
    <property type="match status" value="1"/>
</dbReference>
<accession>A0A934S701</accession>
<dbReference type="PANTHER" id="PTHR16222">
    <property type="entry name" value="ADP-RIBOSYLGLYCOHYDROLASE"/>
    <property type="match status" value="1"/>
</dbReference>
<reference evidence="4" key="1">
    <citation type="submission" date="2021-01" db="EMBL/GenBank/DDBJ databases">
        <title>Modified the classification status of verrucomicrobia.</title>
        <authorList>
            <person name="Feng X."/>
        </authorList>
    </citation>
    <scope>NUCLEOTIDE SEQUENCE</scope>
    <source>
        <strain evidence="4">KCTC 13126</strain>
    </source>
</reference>
<comment type="similarity">
    <text evidence="1">Belongs to the ADP-ribosylglycohydrolase family.</text>
</comment>
<feature type="binding site" evidence="3">
    <location>
        <position position="73"/>
    </location>
    <ligand>
        <name>Mg(2+)</name>
        <dbReference type="ChEBI" id="CHEBI:18420"/>
        <label>1</label>
    </ligand>
</feature>
<dbReference type="Proteomes" id="UP000617628">
    <property type="component" value="Unassembled WGS sequence"/>
</dbReference>
<dbReference type="SUPFAM" id="SSF101478">
    <property type="entry name" value="ADP-ribosylglycohydrolase"/>
    <property type="match status" value="1"/>
</dbReference>